<evidence type="ECO:0000313" key="2">
    <source>
        <dbReference type="EMBL" id="GMN53898.1"/>
    </source>
</evidence>
<gene>
    <name evidence="2" type="ORF">TIFTF001_023033</name>
</gene>
<keyword evidence="3" id="KW-1185">Reference proteome</keyword>
<evidence type="ECO:0000256" key="1">
    <source>
        <dbReference type="SAM" id="MobiDB-lite"/>
    </source>
</evidence>
<evidence type="ECO:0000313" key="3">
    <source>
        <dbReference type="Proteomes" id="UP001187192"/>
    </source>
</evidence>
<dbReference type="EMBL" id="BTGU01000048">
    <property type="protein sequence ID" value="GMN53898.1"/>
    <property type="molecule type" value="Genomic_DNA"/>
</dbReference>
<comment type="caution">
    <text evidence="2">The sequence shown here is derived from an EMBL/GenBank/DDBJ whole genome shotgun (WGS) entry which is preliminary data.</text>
</comment>
<dbReference type="AlphaFoldDB" id="A0AA88AFG8"/>
<proteinExistence type="predicted"/>
<reference evidence="2" key="1">
    <citation type="submission" date="2023-07" db="EMBL/GenBank/DDBJ databases">
        <title>draft genome sequence of fig (Ficus carica).</title>
        <authorList>
            <person name="Takahashi T."/>
            <person name="Nishimura K."/>
        </authorList>
    </citation>
    <scope>NUCLEOTIDE SEQUENCE</scope>
</reference>
<sequence>MVRGLVSKPVRLINPHTIMPCAMGGPTSEGRPMRVRPYGGFTDSSDLRTHHPNFLYGGEIRLMSLFRSSPWSKGIAL</sequence>
<protein>
    <submittedName>
        <fullName evidence="2">Uncharacterized protein</fullName>
    </submittedName>
</protein>
<accession>A0AA88AFG8</accession>
<organism evidence="2 3">
    <name type="scientific">Ficus carica</name>
    <name type="common">Common fig</name>
    <dbReference type="NCBI Taxonomy" id="3494"/>
    <lineage>
        <taxon>Eukaryota</taxon>
        <taxon>Viridiplantae</taxon>
        <taxon>Streptophyta</taxon>
        <taxon>Embryophyta</taxon>
        <taxon>Tracheophyta</taxon>
        <taxon>Spermatophyta</taxon>
        <taxon>Magnoliopsida</taxon>
        <taxon>eudicotyledons</taxon>
        <taxon>Gunneridae</taxon>
        <taxon>Pentapetalae</taxon>
        <taxon>rosids</taxon>
        <taxon>fabids</taxon>
        <taxon>Rosales</taxon>
        <taxon>Moraceae</taxon>
        <taxon>Ficeae</taxon>
        <taxon>Ficus</taxon>
    </lineage>
</organism>
<dbReference type="Proteomes" id="UP001187192">
    <property type="component" value="Unassembled WGS sequence"/>
</dbReference>
<name>A0AA88AFG8_FICCA</name>
<feature type="region of interest" description="Disordered" evidence="1">
    <location>
        <begin position="21"/>
        <end position="44"/>
    </location>
</feature>